<organism evidence="4 5">
    <name type="scientific">Phyllosticta citrichinensis</name>
    <dbReference type="NCBI Taxonomy" id="1130410"/>
    <lineage>
        <taxon>Eukaryota</taxon>
        <taxon>Fungi</taxon>
        <taxon>Dikarya</taxon>
        <taxon>Ascomycota</taxon>
        <taxon>Pezizomycotina</taxon>
        <taxon>Dothideomycetes</taxon>
        <taxon>Dothideomycetes incertae sedis</taxon>
        <taxon>Botryosphaeriales</taxon>
        <taxon>Phyllostictaceae</taxon>
        <taxon>Phyllosticta</taxon>
    </lineage>
</organism>
<evidence type="ECO:0000259" key="3">
    <source>
        <dbReference type="PROSITE" id="PS50969"/>
    </source>
</evidence>
<dbReference type="Gene3D" id="3.40.50.1000">
    <property type="entry name" value="HAD superfamily/HAD-like"/>
    <property type="match status" value="1"/>
</dbReference>
<keyword evidence="5" id="KW-1185">Reference proteome</keyword>
<sequence>MLPRAALRLAAARPLLSTAPRAPPALWSRGYAKNRAPNSNPSGSAPNSPRRTSPSTSDSTEQAAEFNPKASAEKNTAPQSQPGPGAAAKDATPGEDATASKPQQPKQPLPDLTQGIPSTFEAEFLKSTSESKEKAPEPSLNVTEDPNAEAEAGGRGGGEGGELPKSAYETSTDRRRDRYAKLTGIASILFLASSGLYLARPWESEQEARLYPDIEDGWSPSALYARAKARLSGSLGYYTEPVFPKLLPQVDPAPPYTLVLSLEDLLIHSEWTREHGWRFAKRPGVDYFLRYLCQYYELVIFTSLPSQAADPVIRKLDPFRIVMWPLFREATRYEKGEYIKDLSYLNRDLSKTIIIDTKAEHVKNQPENAIVLPPWKGEKGDKGLVALIPFLEYIATMGISDVRKAIESFEGQDIATEFALREAKAREAFQKQIGESKNSSSKRGGFGKLAGALGMKPQPAQGSLLVGEETASEGFAKGKMLSDQIRERGQKQYEMMEKEIRENGEKWLKEMAEEEKKAQEEMTKGMKSAVFGVFGGNSESK</sequence>
<dbReference type="InterPro" id="IPR023214">
    <property type="entry name" value="HAD_sf"/>
</dbReference>
<keyword evidence="1" id="KW-0811">Translocation</keyword>
<protein>
    <recommendedName>
        <fullName evidence="1">Mitochondrial import inner membrane translocase subunit TIM50</fullName>
    </recommendedName>
</protein>
<dbReference type="InterPro" id="IPR050365">
    <property type="entry name" value="TIM50"/>
</dbReference>
<evidence type="ECO:0000313" key="4">
    <source>
        <dbReference type="EMBL" id="KAK8166330.1"/>
    </source>
</evidence>
<dbReference type="Pfam" id="PF03031">
    <property type="entry name" value="NIF"/>
    <property type="match status" value="1"/>
</dbReference>
<evidence type="ECO:0000313" key="5">
    <source>
        <dbReference type="Proteomes" id="UP001456524"/>
    </source>
</evidence>
<comment type="subcellular location">
    <subcellularLocation>
        <location evidence="1">Mitochondrion inner membrane</location>
        <topology evidence="1">Single-pass membrane protein</topology>
    </subcellularLocation>
</comment>
<accession>A0ABR1XT09</accession>
<evidence type="ECO:0000256" key="1">
    <source>
        <dbReference type="RuleBase" id="RU365079"/>
    </source>
</evidence>
<dbReference type="PROSITE" id="PS50969">
    <property type="entry name" value="FCP1"/>
    <property type="match status" value="1"/>
</dbReference>
<keyword evidence="1" id="KW-0809">Transit peptide</keyword>
<name>A0ABR1XT09_9PEZI</name>
<comment type="subunit">
    <text evidence="1">Component of the TIM23 complex.</text>
</comment>
<dbReference type="InterPro" id="IPR004274">
    <property type="entry name" value="FCP1_dom"/>
</dbReference>
<dbReference type="PANTHER" id="PTHR12210">
    <property type="entry name" value="DULLARD PROTEIN PHOSPHATASE"/>
    <property type="match status" value="1"/>
</dbReference>
<gene>
    <name evidence="4" type="ORF">IWX90DRAFT_432505</name>
</gene>
<reference evidence="4 5" key="1">
    <citation type="journal article" date="2022" name="G3 (Bethesda)">
        <title>Enemy or ally: a genomic approach to elucidate the lifestyle of Phyllosticta citrichinaensis.</title>
        <authorList>
            <person name="Buijs V.A."/>
            <person name="Groenewald J.Z."/>
            <person name="Haridas S."/>
            <person name="LaButti K.M."/>
            <person name="Lipzen A."/>
            <person name="Martin F.M."/>
            <person name="Barry K."/>
            <person name="Grigoriev I.V."/>
            <person name="Crous P.W."/>
            <person name="Seidl M.F."/>
        </authorList>
    </citation>
    <scope>NUCLEOTIDE SEQUENCE [LARGE SCALE GENOMIC DNA]</scope>
    <source>
        <strain evidence="4 5">CBS 129764</strain>
    </source>
</reference>
<comment type="caution">
    <text evidence="4">The sequence shown here is derived from an EMBL/GenBank/DDBJ whole genome shotgun (WGS) entry which is preliminary data.</text>
</comment>
<dbReference type="EMBL" id="JBBWUH010000005">
    <property type="protein sequence ID" value="KAK8166330.1"/>
    <property type="molecule type" value="Genomic_DNA"/>
</dbReference>
<feature type="compositionally biased region" description="Low complexity" evidence="2">
    <location>
        <begin position="34"/>
        <end position="60"/>
    </location>
</feature>
<feature type="compositionally biased region" description="Low complexity" evidence="2">
    <location>
        <begin position="1"/>
        <end position="26"/>
    </location>
</feature>
<feature type="compositionally biased region" description="Low complexity" evidence="2">
    <location>
        <begin position="77"/>
        <end position="88"/>
    </location>
</feature>
<feature type="region of interest" description="Disordered" evidence="2">
    <location>
        <begin position="1"/>
        <end position="174"/>
    </location>
</feature>
<dbReference type="Proteomes" id="UP001456524">
    <property type="component" value="Unassembled WGS sequence"/>
</dbReference>
<keyword evidence="1" id="KW-0813">Transport</keyword>
<dbReference type="CDD" id="cd07521">
    <property type="entry name" value="HAD_FCP1-like"/>
    <property type="match status" value="1"/>
</dbReference>
<keyword evidence="1" id="KW-0653">Protein transport</keyword>
<keyword evidence="1" id="KW-0496">Mitochondrion</keyword>
<dbReference type="SMART" id="SM00577">
    <property type="entry name" value="CPDc"/>
    <property type="match status" value="1"/>
</dbReference>
<evidence type="ECO:0000256" key="2">
    <source>
        <dbReference type="SAM" id="MobiDB-lite"/>
    </source>
</evidence>
<proteinExistence type="inferred from homology"/>
<comment type="function">
    <text evidence="1">Essential component of the TIM23 complex, a complex that mediates the translocation of transit peptide-containing proteins across the mitochondrial inner membrane.</text>
</comment>
<comment type="similarity">
    <text evidence="1">Belongs to the TIM50 family.</text>
</comment>
<feature type="domain" description="FCP1 homology" evidence="3">
    <location>
        <begin position="251"/>
        <end position="394"/>
    </location>
</feature>
<dbReference type="InterPro" id="IPR036412">
    <property type="entry name" value="HAD-like_sf"/>
</dbReference>
<dbReference type="SUPFAM" id="SSF56784">
    <property type="entry name" value="HAD-like"/>
    <property type="match status" value="1"/>
</dbReference>